<organism evidence="1 2">
    <name type="scientific">Corynebacterium pygosceleis</name>
    <dbReference type="NCBI Taxonomy" id="2800406"/>
    <lineage>
        <taxon>Bacteria</taxon>
        <taxon>Bacillati</taxon>
        <taxon>Actinomycetota</taxon>
        <taxon>Actinomycetes</taxon>
        <taxon>Mycobacteriales</taxon>
        <taxon>Corynebacteriaceae</taxon>
        <taxon>Corynebacterium</taxon>
    </lineage>
</organism>
<reference evidence="1" key="1">
    <citation type="submission" date="2022-11" db="EMBL/GenBank/DDBJ databases">
        <title>Corynebacterium sp. isolated from Penguins.</title>
        <authorList>
            <person name="Sedlar K."/>
            <person name="Svec P."/>
        </authorList>
    </citation>
    <scope>NUCLEOTIDE SEQUENCE</scope>
    <source>
        <strain evidence="1">P7374</strain>
    </source>
</reference>
<evidence type="ECO:0000313" key="2">
    <source>
        <dbReference type="Proteomes" id="UP001071478"/>
    </source>
</evidence>
<dbReference type="EMBL" id="JAPMKU010000003">
    <property type="protein sequence ID" value="MCX7468671.1"/>
    <property type="molecule type" value="Genomic_DNA"/>
</dbReference>
<name>A0A9Q4C836_9CORY</name>
<protein>
    <submittedName>
        <fullName evidence="1">Uncharacterized protein</fullName>
    </submittedName>
</protein>
<dbReference type="Proteomes" id="UP001071478">
    <property type="component" value="Unassembled WGS sequence"/>
</dbReference>
<gene>
    <name evidence="1" type="ORF">OS129_07260</name>
</gene>
<proteinExistence type="predicted"/>
<evidence type="ECO:0000313" key="1">
    <source>
        <dbReference type="EMBL" id="MCX7468671.1"/>
    </source>
</evidence>
<dbReference type="AlphaFoldDB" id="A0A9Q4C836"/>
<comment type="caution">
    <text evidence="1">The sequence shown here is derived from an EMBL/GenBank/DDBJ whole genome shotgun (WGS) entry which is preliminary data.</text>
</comment>
<dbReference type="RefSeq" id="WP_248086112.1">
    <property type="nucleotide sequence ID" value="NZ_JALNJA010000003.1"/>
</dbReference>
<accession>A0A9Q4C836</accession>
<sequence>MVLNNASIHPLEVRGEKFRNPSGVSRKMINLYACHPEYAGAPSHGGKTDKIVIDELLEDPDLFLKKADGILGKLAS</sequence>